<dbReference type="AlphaFoldDB" id="A0A916Y2S6"/>
<sequence length="170" mass="19941">MKPLQQISWDQEALTNTVKLKKMKINWGTGIVIAIVLFISFILYFVIKVQIDTTYDHELVVDEYYKQELVFEKQMEKELNALNLKEKVTLETFEEGVKIYFPDTLNYQNITGKVSFYRPSNQKLDFEIPISLSGSHLLIPKSNLVGGRWDISVDWKYEGMEYLTKKTIFL</sequence>
<dbReference type="EMBL" id="BMFG01000006">
    <property type="protein sequence ID" value="GGD28719.1"/>
    <property type="molecule type" value="Genomic_DNA"/>
</dbReference>
<keyword evidence="1" id="KW-0472">Membrane</keyword>
<dbReference type="Proteomes" id="UP000625735">
    <property type="component" value="Unassembled WGS sequence"/>
</dbReference>
<dbReference type="Pfam" id="PF05751">
    <property type="entry name" value="FixH"/>
    <property type="match status" value="1"/>
</dbReference>
<protein>
    <submittedName>
        <fullName evidence="2">Cytochrome Cbb3 oxidase maturation protein CcoH</fullName>
    </submittedName>
</protein>
<reference evidence="2" key="2">
    <citation type="submission" date="2020-09" db="EMBL/GenBank/DDBJ databases">
        <authorList>
            <person name="Sun Q."/>
            <person name="Zhou Y."/>
        </authorList>
    </citation>
    <scope>NUCLEOTIDE SEQUENCE</scope>
    <source>
        <strain evidence="2">CGMCC 1.12506</strain>
    </source>
</reference>
<keyword evidence="3" id="KW-1185">Reference proteome</keyword>
<gene>
    <name evidence="2" type="primary">ccoH</name>
    <name evidence="2" type="ORF">GCM10011343_18600</name>
</gene>
<evidence type="ECO:0000313" key="3">
    <source>
        <dbReference type="Proteomes" id="UP000625735"/>
    </source>
</evidence>
<proteinExistence type="predicted"/>
<name>A0A916Y2S6_9FLAO</name>
<organism evidence="2 3">
    <name type="scientific">Flavobacterium orientale</name>
    <dbReference type="NCBI Taxonomy" id="1756020"/>
    <lineage>
        <taxon>Bacteria</taxon>
        <taxon>Pseudomonadati</taxon>
        <taxon>Bacteroidota</taxon>
        <taxon>Flavobacteriia</taxon>
        <taxon>Flavobacteriales</taxon>
        <taxon>Flavobacteriaceae</taxon>
        <taxon>Flavobacterium</taxon>
    </lineage>
</organism>
<evidence type="ECO:0000313" key="2">
    <source>
        <dbReference type="EMBL" id="GGD28719.1"/>
    </source>
</evidence>
<keyword evidence="1" id="KW-0812">Transmembrane</keyword>
<reference evidence="2" key="1">
    <citation type="journal article" date="2014" name="Int. J. Syst. Evol. Microbiol.">
        <title>Complete genome sequence of Corynebacterium casei LMG S-19264T (=DSM 44701T), isolated from a smear-ripened cheese.</title>
        <authorList>
            <consortium name="US DOE Joint Genome Institute (JGI-PGF)"/>
            <person name="Walter F."/>
            <person name="Albersmeier A."/>
            <person name="Kalinowski J."/>
            <person name="Ruckert C."/>
        </authorList>
    </citation>
    <scope>NUCLEOTIDE SEQUENCE</scope>
    <source>
        <strain evidence="2">CGMCC 1.12506</strain>
    </source>
</reference>
<dbReference type="InterPro" id="IPR008620">
    <property type="entry name" value="FixH"/>
</dbReference>
<accession>A0A916Y2S6</accession>
<keyword evidence="1" id="KW-1133">Transmembrane helix</keyword>
<feature type="transmembrane region" description="Helical" evidence="1">
    <location>
        <begin position="25"/>
        <end position="47"/>
    </location>
</feature>
<comment type="caution">
    <text evidence="2">The sequence shown here is derived from an EMBL/GenBank/DDBJ whole genome shotgun (WGS) entry which is preliminary data.</text>
</comment>
<evidence type="ECO:0000256" key="1">
    <source>
        <dbReference type="SAM" id="Phobius"/>
    </source>
</evidence>